<dbReference type="AlphaFoldDB" id="A0A6M2DBN8"/>
<feature type="signal peptide" evidence="1">
    <location>
        <begin position="1"/>
        <end position="22"/>
    </location>
</feature>
<evidence type="ECO:0000256" key="1">
    <source>
        <dbReference type="SAM" id="SignalP"/>
    </source>
</evidence>
<accession>A0A6M2DBN8</accession>
<keyword evidence="1" id="KW-0732">Signal</keyword>
<sequence length="125" mass="14164">MRSYVAFIAACVEPLLLLPGFAKYPESKPLPWIMLSLHIKNWKDKLGSRCSHLEETMWQLVEVVKEVAKEVEISCEFRGQRSDYASFHALNKQKKAVIFAASDVSPSAYLAVKFTACFHLVINCV</sequence>
<dbReference type="EMBL" id="GHWJ01009904">
    <property type="protein sequence ID" value="NOV42641.1"/>
    <property type="molecule type" value="Transcribed_RNA"/>
</dbReference>
<feature type="chain" id="PRO_5027089518" evidence="1">
    <location>
        <begin position="23"/>
        <end position="125"/>
    </location>
</feature>
<reference evidence="2" key="1">
    <citation type="submission" date="2019-09" db="EMBL/GenBank/DDBJ databases">
        <title>Organ-specific transcriptomic study of the physiology of the cattle tick, Rhipicephalus microplus.</title>
        <authorList>
            <person name="Tirloni L."/>
            <person name="Braz G."/>
            <person name="Gandara A.C.P."/>
            <person name="Sabadin G.A."/>
            <person name="da Silva R.M."/>
            <person name="Guizzo M.G."/>
            <person name="Machado J.A."/>
            <person name="Costa E.P."/>
            <person name="Gomes H.F."/>
            <person name="Moraes J."/>
            <person name="Mota M.B.S."/>
            <person name="Mesquita R.D."/>
            <person name="Alvarenga P.H."/>
            <person name="Alves F."/>
            <person name="Seixas A."/>
            <person name="da Fonseca R.N."/>
            <person name="Fogaca A."/>
            <person name="Logullo C."/>
            <person name="Tanaka A."/>
            <person name="Daffre S."/>
            <person name="Termignoni C."/>
            <person name="Vaz I.S.Jr."/>
            <person name="Oliveira P.L."/>
            <person name="Ribeiro J.M."/>
        </authorList>
    </citation>
    <scope>NUCLEOTIDE SEQUENCE</scope>
    <source>
        <strain evidence="2">Porto Alegre</strain>
    </source>
</reference>
<evidence type="ECO:0000313" key="2">
    <source>
        <dbReference type="EMBL" id="NOV42641.1"/>
    </source>
</evidence>
<organism evidence="2">
    <name type="scientific">Rhipicephalus microplus</name>
    <name type="common">Cattle tick</name>
    <name type="synonym">Boophilus microplus</name>
    <dbReference type="NCBI Taxonomy" id="6941"/>
    <lineage>
        <taxon>Eukaryota</taxon>
        <taxon>Metazoa</taxon>
        <taxon>Ecdysozoa</taxon>
        <taxon>Arthropoda</taxon>
        <taxon>Chelicerata</taxon>
        <taxon>Arachnida</taxon>
        <taxon>Acari</taxon>
        <taxon>Parasitiformes</taxon>
        <taxon>Ixodida</taxon>
        <taxon>Ixodoidea</taxon>
        <taxon>Ixodidae</taxon>
        <taxon>Rhipicephalinae</taxon>
        <taxon>Rhipicephalus</taxon>
        <taxon>Boophilus</taxon>
    </lineage>
</organism>
<protein>
    <submittedName>
        <fullName evidence="2">Putative secreted protein ovary overexpressed</fullName>
    </submittedName>
</protein>
<name>A0A6M2DBN8_RHIMP</name>
<proteinExistence type="predicted"/>